<evidence type="ECO:0000259" key="1">
    <source>
        <dbReference type="PROSITE" id="PS50940"/>
    </source>
</evidence>
<dbReference type="GO" id="GO:0005576">
    <property type="term" value="C:extracellular region"/>
    <property type="evidence" value="ECO:0007669"/>
    <property type="project" value="InterPro"/>
</dbReference>
<gene>
    <name evidence="2" type="ORF">L5515_000817</name>
</gene>
<dbReference type="Gene3D" id="2.170.140.10">
    <property type="entry name" value="Chitin binding domain"/>
    <property type="match status" value="1"/>
</dbReference>
<dbReference type="PROSITE" id="PS50940">
    <property type="entry name" value="CHIT_BIND_II"/>
    <property type="match status" value="1"/>
</dbReference>
<dbReference type="InterPro" id="IPR036508">
    <property type="entry name" value="Chitin-bd_dom_sf"/>
</dbReference>
<feature type="domain" description="Chitin-binding type-2" evidence="1">
    <location>
        <begin position="30"/>
        <end position="85"/>
    </location>
</feature>
<dbReference type="Proteomes" id="UP000829354">
    <property type="component" value="Chromosome I"/>
</dbReference>
<dbReference type="AlphaFoldDB" id="A0AAE9E0Z1"/>
<dbReference type="GO" id="GO:0008061">
    <property type="term" value="F:chitin binding"/>
    <property type="evidence" value="ECO:0007669"/>
    <property type="project" value="InterPro"/>
</dbReference>
<accession>A0AAE9E0Z1</accession>
<sequence>MGKCCEPDEFFDIQTEKCSLLAVATPALPVHSSSESPSSFKPHPYFCANYYKCTDGRCELKECEKGTVWDQSAQECSKDYSRCGSIKDNLNVSLPAL</sequence>
<protein>
    <recommendedName>
        <fullName evidence="1">Chitin-binding type-2 domain-containing protein</fullName>
    </recommendedName>
</protein>
<dbReference type="SMART" id="SM00494">
    <property type="entry name" value="ChtBD2"/>
    <property type="match status" value="1"/>
</dbReference>
<proteinExistence type="predicted"/>
<organism evidence="2 3">
    <name type="scientific">Caenorhabditis briggsae</name>
    <dbReference type="NCBI Taxonomy" id="6238"/>
    <lineage>
        <taxon>Eukaryota</taxon>
        <taxon>Metazoa</taxon>
        <taxon>Ecdysozoa</taxon>
        <taxon>Nematoda</taxon>
        <taxon>Chromadorea</taxon>
        <taxon>Rhabditida</taxon>
        <taxon>Rhabditina</taxon>
        <taxon>Rhabditomorpha</taxon>
        <taxon>Rhabditoidea</taxon>
        <taxon>Rhabditidae</taxon>
        <taxon>Peloderinae</taxon>
        <taxon>Caenorhabditis</taxon>
    </lineage>
</organism>
<evidence type="ECO:0000313" key="2">
    <source>
        <dbReference type="EMBL" id="UMM11624.1"/>
    </source>
</evidence>
<keyword evidence="3" id="KW-1185">Reference proteome</keyword>
<dbReference type="InterPro" id="IPR002557">
    <property type="entry name" value="Chitin-bd_dom"/>
</dbReference>
<name>A0AAE9E0Z1_CAEBR</name>
<reference evidence="2 3" key="1">
    <citation type="submission" date="2022-04" db="EMBL/GenBank/DDBJ databases">
        <title>Chromosome-level reference genomes for two strains of Caenorhabditis briggsae: an improved platform for comparative genomics.</title>
        <authorList>
            <person name="Stevens L."/>
            <person name="Andersen E."/>
        </authorList>
    </citation>
    <scope>NUCLEOTIDE SEQUENCE [LARGE SCALE GENOMIC DNA]</scope>
    <source>
        <strain evidence="2">VX34</strain>
        <tissue evidence="2">Whole-organism</tissue>
    </source>
</reference>
<evidence type="ECO:0000313" key="3">
    <source>
        <dbReference type="Proteomes" id="UP000829354"/>
    </source>
</evidence>
<dbReference type="SUPFAM" id="SSF57625">
    <property type="entry name" value="Invertebrate chitin-binding proteins"/>
    <property type="match status" value="1"/>
</dbReference>
<dbReference type="EMBL" id="CP092620">
    <property type="protein sequence ID" value="UMM11624.1"/>
    <property type="molecule type" value="Genomic_DNA"/>
</dbReference>
<dbReference type="Pfam" id="PF01607">
    <property type="entry name" value="CBM_14"/>
    <property type="match status" value="1"/>
</dbReference>